<evidence type="ECO:0000313" key="3">
    <source>
        <dbReference type="EMBL" id="AIC14427.1"/>
    </source>
</evidence>
<keyword evidence="4" id="KW-1185">Reference proteome</keyword>
<feature type="repeat" description="TPR" evidence="1">
    <location>
        <begin position="266"/>
        <end position="299"/>
    </location>
</feature>
<dbReference type="HOGENOM" id="CLU_063810_1_0_2"/>
<evidence type="ECO:0000256" key="1">
    <source>
        <dbReference type="PROSITE-ProRule" id="PRU00339"/>
    </source>
</evidence>
<dbReference type="STRING" id="926571.NVIE_002410"/>
<dbReference type="Proteomes" id="UP000027093">
    <property type="component" value="Chromosome"/>
</dbReference>
<organism evidence="3 4">
    <name type="scientific">Nitrososphaera viennensis EN76</name>
    <dbReference type="NCBI Taxonomy" id="926571"/>
    <lineage>
        <taxon>Archaea</taxon>
        <taxon>Nitrososphaerota</taxon>
        <taxon>Nitrososphaeria</taxon>
        <taxon>Nitrososphaerales</taxon>
        <taxon>Nitrososphaeraceae</taxon>
        <taxon>Nitrososphaera</taxon>
    </lineage>
</organism>
<dbReference type="PROSITE" id="PS50005">
    <property type="entry name" value="TPR"/>
    <property type="match status" value="1"/>
</dbReference>
<dbReference type="PANTHER" id="PTHR31350:SF21">
    <property type="entry name" value="F-BOX ONLY PROTEIN 21"/>
    <property type="match status" value="1"/>
</dbReference>
<dbReference type="InterPro" id="IPR032698">
    <property type="entry name" value="SirB1_N"/>
</dbReference>
<dbReference type="PANTHER" id="PTHR31350">
    <property type="entry name" value="SI:DKEY-261L7.2"/>
    <property type="match status" value="1"/>
</dbReference>
<keyword evidence="1" id="KW-0802">TPR repeat</keyword>
<dbReference type="Pfam" id="PF13369">
    <property type="entry name" value="Transglut_core2"/>
    <property type="match status" value="1"/>
</dbReference>
<sequence>MIQFFISGPRTARVLEHKYMCASGVCSEQVAGLNIDSAVRDWQDCVVRHVVSGDDPTKLAEHALNLARILAYPDLDVNATLASIDGMGAKIAHTLKSKGITRPTLIIGQINEYLFNDQKFRPNTDDYYNPLNSYLNVVLERKVGIPITLSILYMRIAQGAGFPMLPVNFPAHFLAKHVMEGDNGEIIVDPFNGGRIMDDYALKALLERSYPHQNIAMTHAFVEKATSAQVMTRMLNNLKSSYYEAQDMERYEVANEMVLAIDQYNPDAIRDKGVVLLKKGRTEEALDALNAYLEVDPEAEDADDVLDVIRQIREGTYGKKKGEEEEKQG</sequence>
<evidence type="ECO:0000259" key="2">
    <source>
        <dbReference type="Pfam" id="PF13369"/>
    </source>
</evidence>
<dbReference type="KEGG" id="nvn:NVIE_002410"/>
<dbReference type="Gene3D" id="1.25.40.10">
    <property type="entry name" value="Tetratricopeptide repeat domain"/>
    <property type="match status" value="1"/>
</dbReference>
<dbReference type="AlphaFoldDB" id="A0A060HMN0"/>
<feature type="domain" description="Protein SirB1 N-terminal" evidence="2">
    <location>
        <begin position="81"/>
        <end position="236"/>
    </location>
</feature>
<proteinExistence type="predicted"/>
<reference evidence="3 4" key="1">
    <citation type="journal article" date="2014" name="Int. J. Syst. Evol. Microbiol.">
        <title>Nitrososphaera viennensis gen. nov., sp. nov., an aerobic and mesophilic, ammonia-oxidizing archaeon from soil and a member of the archaeal phylum Thaumarchaeota.</title>
        <authorList>
            <person name="Stieglmeier M."/>
            <person name="Klingl A."/>
            <person name="Alves R.J."/>
            <person name="Rittmann S.K."/>
            <person name="Melcher M."/>
            <person name="Leisch N."/>
            <person name="Schleper C."/>
        </authorList>
    </citation>
    <scope>NUCLEOTIDE SEQUENCE [LARGE SCALE GENOMIC DNA]</scope>
    <source>
        <strain evidence="3">EN76</strain>
    </source>
</reference>
<accession>A0A060HMN0</accession>
<name>A0A060HMN0_9ARCH</name>
<dbReference type="EMBL" id="CP007536">
    <property type="protein sequence ID" value="AIC14427.1"/>
    <property type="molecule type" value="Genomic_DNA"/>
</dbReference>
<dbReference type="Pfam" id="PF13371">
    <property type="entry name" value="TPR_9"/>
    <property type="match status" value="1"/>
</dbReference>
<protein>
    <recommendedName>
        <fullName evidence="2">Protein SirB1 N-terminal domain-containing protein</fullName>
    </recommendedName>
</protein>
<dbReference type="SUPFAM" id="SSF48452">
    <property type="entry name" value="TPR-like"/>
    <property type="match status" value="1"/>
</dbReference>
<gene>
    <name evidence="3" type="ORF">NVIE_002410</name>
</gene>
<dbReference type="InterPro" id="IPR011990">
    <property type="entry name" value="TPR-like_helical_dom_sf"/>
</dbReference>
<evidence type="ECO:0000313" key="4">
    <source>
        <dbReference type="Proteomes" id="UP000027093"/>
    </source>
</evidence>
<dbReference type="InterPro" id="IPR019734">
    <property type="entry name" value="TPR_rpt"/>
</dbReference>